<accession>A0ABQ0BRA8</accession>
<gene>
    <name evidence="3" type="ORF">K340107D12_18870</name>
</gene>
<protein>
    <recommendedName>
        <fullName evidence="5">DUF4366 domain-containing protein</fullName>
    </recommendedName>
</protein>
<evidence type="ECO:0000256" key="1">
    <source>
        <dbReference type="SAM" id="MobiDB-lite"/>
    </source>
</evidence>
<keyword evidence="2" id="KW-1133">Transmembrane helix</keyword>
<proteinExistence type="predicted"/>
<name>A0ABQ0BRA8_9FIRM</name>
<dbReference type="RefSeq" id="WP_227210234.1">
    <property type="nucleotide sequence ID" value="NZ_BAABZQ010000001.1"/>
</dbReference>
<evidence type="ECO:0000256" key="2">
    <source>
        <dbReference type="SAM" id="Phobius"/>
    </source>
</evidence>
<dbReference type="EMBL" id="BAABZQ010000001">
    <property type="protein sequence ID" value="GAA6499071.1"/>
    <property type="molecule type" value="Genomic_DNA"/>
</dbReference>
<evidence type="ECO:0000313" key="3">
    <source>
        <dbReference type="EMBL" id="GAA6499071.1"/>
    </source>
</evidence>
<evidence type="ECO:0008006" key="5">
    <source>
        <dbReference type="Google" id="ProtNLM"/>
    </source>
</evidence>
<evidence type="ECO:0000313" key="4">
    <source>
        <dbReference type="Proteomes" id="UP001600941"/>
    </source>
</evidence>
<keyword evidence="2" id="KW-0812">Transmembrane</keyword>
<sequence>MAGKCILCGGKLRNGICTECGMDNNKSDAAYRSQVNRSQCEDAPLTHVHGEESTELYRKPALNHPRQQQYSPSGQGGNAAKKNQGAGKAPGKYTLNGGNTKNTVDFIRLRDMSKRPGSSGMYSPGRGRSSNKAGITVVVVAVLAGMILVSIGYANKSETTVTTEKIINEPDYQEPFDYQQPYDYPEYTFDPYQYTTKELAPDGENWDTELSAGAYMVGYDIPEGRYVAEGGEGMRLEVADMDSNVWFSEYFGEDENQVQQLDDVRLFTGAIVMVNGGGNIHITSENAQTEAVVTPSANPLTEEITLTDTMVAGEDFPEGTYDIVIAADDFGIVTYELPKEQGQEYGLNFSFLMDSSPSGEYPDYTREYKNAVLPKGTTVTADELTIKLVPSSRIISEDYNAFYDNYS</sequence>
<feature type="transmembrane region" description="Helical" evidence="2">
    <location>
        <begin position="133"/>
        <end position="154"/>
    </location>
</feature>
<keyword evidence="2" id="KW-0472">Membrane</keyword>
<feature type="region of interest" description="Disordered" evidence="1">
    <location>
        <begin position="62"/>
        <end position="100"/>
    </location>
</feature>
<comment type="caution">
    <text evidence="3">The sequence shown here is derived from an EMBL/GenBank/DDBJ whole genome shotgun (WGS) entry which is preliminary data.</text>
</comment>
<dbReference type="Proteomes" id="UP001600941">
    <property type="component" value="Unassembled WGS sequence"/>
</dbReference>
<organism evidence="3 4">
    <name type="scientific">Blautia parvula</name>
    <dbReference type="NCBI Taxonomy" id="2877527"/>
    <lineage>
        <taxon>Bacteria</taxon>
        <taxon>Bacillati</taxon>
        <taxon>Bacillota</taxon>
        <taxon>Clostridia</taxon>
        <taxon>Lachnospirales</taxon>
        <taxon>Lachnospiraceae</taxon>
        <taxon>Blautia</taxon>
    </lineage>
</organism>
<keyword evidence="4" id="KW-1185">Reference proteome</keyword>
<feature type="compositionally biased region" description="Low complexity" evidence="1">
    <location>
        <begin position="78"/>
        <end position="92"/>
    </location>
</feature>
<reference evidence="3 4" key="1">
    <citation type="submission" date="2024-04" db="EMBL/GenBank/DDBJ databases">
        <title>Defined microbial consortia suppress multidrug-resistant proinflammatory Enterobacteriaceae via ecological control.</title>
        <authorList>
            <person name="Furuichi M."/>
            <person name="Kawaguchi T."/>
            <person name="Pust M."/>
            <person name="Yasuma K."/>
            <person name="Plichta D."/>
            <person name="Hasegawa N."/>
            <person name="Ohya T."/>
            <person name="Bhattarai S."/>
            <person name="Sasajima S."/>
            <person name="Aoto Y."/>
            <person name="Tuganbaev T."/>
            <person name="Yaginuma M."/>
            <person name="Ueda M."/>
            <person name="Okahashi N."/>
            <person name="Amafuji K."/>
            <person name="Kiridooshi Y."/>
            <person name="Sugita K."/>
            <person name="Strazar M."/>
            <person name="Skelly A."/>
            <person name="Suda W."/>
            <person name="Hattori M."/>
            <person name="Nakamoto N."/>
            <person name="Caballero S."/>
            <person name="Norman J."/>
            <person name="Olle B."/>
            <person name="Tanoue T."/>
            <person name="Arita M."/>
            <person name="Bucci V."/>
            <person name="Atarashi K."/>
            <person name="Xavier R."/>
            <person name="Honda K."/>
        </authorList>
    </citation>
    <scope>NUCLEOTIDE SEQUENCE [LARGE SCALE GENOMIC DNA]</scope>
    <source>
        <strain evidence="4">k34-0107-D12</strain>
    </source>
</reference>